<dbReference type="RefSeq" id="XP_003017077.1">
    <property type="nucleotide sequence ID" value="XM_003017031.1"/>
</dbReference>
<evidence type="ECO:0000313" key="3">
    <source>
        <dbReference type="Proteomes" id="UP000008866"/>
    </source>
</evidence>
<keyword evidence="3" id="KW-1185">Reference proteome</keyword>
<dbReference type="Proteomes" id="UP000008866">
    <property type="component" value="Unassembled WGS sequence"/>
</dbReference>
<dbReference type="GeneID" id="9526878"/>
<organism evidence="2 3">
    <name type="scientific">Arthroderma benhamiae (strain ATCC MYA-4681 / CBS 112371)</name>
    <name type="common">Trichophyton mentagrophytes</name>
    <dbReference type="NCBI Taxonomy" id="663331"/>
    <lineage>
        <taxon>Eukaryota</taxon>
        <taxon>Fungi</taxon>
        <taxon>Dikarya</taxon>
        <taxon>Ascomycota</taxon>
        <taxon>Pezizomycotina</taxon>
        <taxon>Eurotiomycetes</taxon>
        <taxon>Eurotiomycetidae</taxon>
        <taxon>Onygenales</taxon>
        <taxon>Arthrodermataceae</taxon>
        <taxon>Trichophyton</taxon>
    </lineage>
</organism>
<accession>D4AKD0</accession>
<dbReference type="EMBL" id="ABSU01000001">
    <property type="protein sequence ID" value="EFE36432.1"/>
    <property type="molecule type" value="Genomic_DNA"/>
</dbReference>
<dbReference type="HOGENOM" id="CLU_2721728_0_0_1"/>
<reference evidence="3" key="1">
    <citation type="journal article" date="2011" name="Genome Biol.">
        <title>Comparative and functional genomics provide insights into the pathogenicity of dermatophytic fungi.</title>
        <authorList>
            <person name="Burmester A."/>
            <person name="Shelest E."/>
            <person name="Gloeckner G."/>
            <person name="Heddergott C."/>
            <person name="Schindler S."/>
            <person name="Staib P."/>
            <person name="Heidel A."/>
            <person name="Felder M."/>
            <person name="Petzold A."/>
            <person name="Szafranski K."/>
            <person name="Feuermann M."/>
            <person name="Pedruzzi I."/>
            <person name="Priebe S."/>
            <person name="Groth M."/>
            <person name="Winkler R."/>
            <person name="Li W."/>
            <person name="Kniemeyer O."/>
            <person name="Schroeckh V."/>
            <person name="Hertweck C."/>
            <person name="Hube B."/>
            <person name="White T.C."/>
            <person name="Platzer M."/>
            <person name="Guthke R."/>
            <person name="Heitman J."/>
            <person name="Woestemeyer J."/>
            <person name="Zipfel P.F."/>
            <person name="Monod M."/>
            <person name="Brakhage A.A."/>
        </authorList>
    </citation>
    <scope>NUCLEOTIDE SEQUENCE [LARGE SCALE GENOMIC DNA]</scope>
    <source>
        <strain evidence="3">ATCC MYA-4681 / CBS 112371</strain>
    </source>
</reference>
<dbReference type="KEGG" id="abe:ARB_03953"/>
<feature type="region of interest" description="Disordered" evidence="1">
    <location>
        <begin position="1"/>
        <end position="20"/>
    </location>
</feature>
<evidence type="ECO:0000313" key="2">
    <source>
        <dbReference type="EMBL" id="EFE36432.1"/>
    </source>
</evidence>
<proteinExistence type="predicted"/>
<evidence type="ECO:0000256" key="1">
    <source>
        <dbReference type="SAM" id="MobiDB-lite"/>
    </source>
</evidence>
<dbReference type="eggNOG" id="ENOG502RQ8T">
    <property type="taxonomic scope" value="Eukaryota"/>
</dbReference>
<dbReference type="AlphaFoldDB" id="D4AKD0"/>
<comment type="caution">
    <text evidence="2">The sequence shown here is derived from an EMBL/GenBank/DDBJ whole genome shotgun (WGS) entry which is preliminary data.</text>
</comment>
<gene>
    <name evidence="2" type="ORF">ARB_03953</name>
</gene>
<name>D4AKD0_ARTBC</name>
<sequence length="72" mass="8209">MFAFFSSSLPKERETTQNQTTALVQTGKVRIVRDRHALLFVWQAVPFDRSNRWLDDRIGVVIPLVTVPPAAN</sequence>
<dbReference type="OMA" id="HALLFVW"/>
<protein>
    <submittedName>
        <fullName evidence="2">Uncharacterized protein</fullName>
    </submittedName>
</protein>